<keyword evidence="3" id="KW-1185">Reference proteome</keyword>
<keyword evidence="1" id="KW-0472">Membrane</keyword>
<organism evidence="2 3">
    <name type="scientific">Crocosphaera chwakensis CCY0110</name>
    <dbReference type="NCBI Taxonomy" id="391612"/>
    <lineage>
        <taxon>Bacteria</taxon>
        <taxon>Bacillati</taxon>
        <taxon>Cyanobacteriota</taxon>
        <taxon>Cyanophyceae</taxon>
        <taxon>Oscillatoriophycideae</taxon>
        <taxon>Chroococcales</taxon>
        <taxon>Aphanothecaceae</taxon>
        <taxon>Crocosphaera</taxon>
        <taxon>Crocosphaera chwakensis</taxon>
    </lineage>
</organism>
<keyword evidence="1" id="KW-0812">Transmembrane</keyword>
<keyword evidence="1" id="KW-1133">Transmembrane helix</keyword>
<feature type="transmembrane region" description="Helical" evidence="1">
    <location>
        <begin position="27"/>
        <end position="48"/>
    </location>
</feature>
<gene>
    <name evidence="2" type="ORF">CY0110_27700</name>
</gene>
<dbReference type="AlphaFoldDB" id="A3IR80"/>
<reference evidence="2 3" key="1">
    <citation type="submission" date="2007-03" db="EMBL/GenBank/DDBJ databases">
        <authorList>
            <person name="Stal L."/>
            <person name="Ferriera S."/>
            <person name="Johnson J."/>
            <person name="Kravitz S."/>
            <person name="Beeson K."/>
            <person name="Sutton G."/>
            <person name="Rogers Y.-H."/>
            <person name="Friedman R."/>
            <person name="Frazier M."/>
            <person name="Venter J.C."/>
        </authorList>
    </citation>
    <scope>NUCLEOTIDE SEQUENCE [LARGE SCALE GENOMIC DNA]</scope>
    <source>
        <strain evidence="2 3">CCY0110</strain>
    </source>
</reference>
<evidence type="ECO:0000256" key="1">
    <source>
        <dbReference type="SAM" id="Phobius"/>
    </source>
</evidence>
<proteinExistence type="predicted"/>
<accession>A3IR80</accession>
<name>A3IR80_9CHRO</name>
<dbReference type="Proteomes" id="UP000003781">
    <property type="component" value="Unassembled WGS sequence"/>
</dbReference>
<protein>
    <submittedName>
        <fullName evidence="2">Uncharacterized protein</fullName>
    </submittedName>
</protein>
<evidence type="ECO:0000313" key="2">
    <source>
        <dbReference type="EMBL" id="EAZ91070.1"/>
    </source>
</evidence>
<sequence>MTFCISMTSSTPPIPELIKDFFASNSILSWFFWGVLLIILGIVATLFLTGNVHKLLNFFQQNTFILIRIRLKLMLRISFG</sequence>
<evidence type="ECO:0000313" key="3">
    <source>
        <dbReference type="Proteomes" id="UP000003781"/>
    </source>
</evidence>
<comment type="caution">
    <text evidence="2">The sequence shown here is derived from an EMBL/GenBank/DDBJ whole genome shotgun (WGS) entry which is preliminary data.</text>
</comment>
<dbReference type="EMBL" id="AAXW01000017">
    <property type="protein sequence ID" value="EAZ91070.1"/>
    <property type="molecule type" value="Genomic_DNA"/>
</dbReference>